<protein>
    <submittedName>
        <fullName evidence="1">Uncharacterized protein</fullName>
    </submittedName>
</protein>
<dbReference type="AlphaFoldDB" id="A0A0P7ATF1"/>
<dbReference type="STRING" id="1300341.I595_2424"/>
<evidence type="ECO:0000313" key="2">
    <source>
        <dbReference type="Proteomes" id="UP000050280"/>
    </source>
</evidence>
<comment type="caution">
    <text evidence="1">The sequence shown here is derived from an EMBL/GenBank/DDBJ whole genome shotgun (WGS) entry which is preliminary data.</text>
</comment>
<organism evidence="1 2">
    <name type="scientific">Croceitalea dokdonensis DOKDO 023</name>
    <dbReference type="NCBI Taxonomy" id="1300341"/>
    <lineage>
        <taxon>Bacteria</taxon>
        <taxon>Pseudomonadati</taxon>
        <taxon>Bacteroidota</taxon>
        <taxon>Flavobacteriia</taxon>
        <taxon>Flavobacteriales</taxon>
        <taxon>Flavobacteriaceae</taxon>
        <taxon>Croceitalea</taxon>
    </lineage>
</organism>
<gene>
    <name evidence="1" type="ORF">I595_2424</name>
</gene>
<sequence>MKLPSWLAPSWQAPITKHSMVLYRMIETTYLSQSVDNPDSLEAL</sequence>
<keyword evidence="2" id="KW-1185">Reference proteome</keyword>
<evidence type="ECO:0000313" key="1">
    <source>
        <dbReference type="EMBL" id="KPM31160.1"/>
    </source>
</evidence>
<accession>A0A0P7ATF1</accession>
<name>A0A0P7ATF1_9FLAO</name>
<reference evidence="1 2" key="1">
    <citation type="submission" date="2015-09" db="EMBL/GenBank/DDBJ databases">
        <title>Genome sequence of the marine flavobacterium Croceitalea dokdonensis DOKDO 023 that contains proton- and sodium-pumping rhodopsins.</title>
        <authorList>
            <person name="Kwon S.-K."/>
            <person name="Lee H.K."/>
            <person name="Kwak M.-J."/>
            <person name="Kim J.F."/>
        </authorList>
    </citation>
    <scope>NUCLEOTIDE SEQUENCE [LARGE SCALE GENOMIC DNA]</scope>
    <source>
        <strain evidence="1 2">DOKDO 023</strain>
    </source>
</reference>
<dbReference type="EMBL" id="LDJX01000005">
    <property type="protein sequence ID" value="KPM31160.1"/>
    <property type="molecule type" value="Genomic_DNA"/>
</dbReference>
<proteinExistence type="predicted"/>
<dbReference type="Proteomes" id="UP000050280">
    <property type="component" value="Unassembled WGS sequence"/>
</dbReference>